<dbReference type="Bgee" id="ENSOANG00000036654">
    <property type="expression patterns" value="Expressed in cerebellum and 1 other cell type or tissue"/>
</dbReference>
<evidence type="ECO:0000313" key="3">
    <source>
        <dbReference type="Proteomes" id="UP000002279"/>
    </source>
</evidence>
<feature type="region of interest" description="Disordered" evidence="1">
    <location>
        <begin position="33"/>
        <end position="52"/>
    </location>
</feature>
<reference evidence="2" key="3">
    <citation type="submission" date="2025-09" db="UniProtKB">
        <authorList>
            <consortium name="Ensembl"/>
        </authorList>
    </citation>
    <scope>IDENTIFICATION</scope>
    <source>
        <strain evidence="2">Glennie</strain>
    </source>
</reference>
<sequence>MKGRKHLRPQGGGRGLSPVWRVATLPFSPFSGNWGRLGSQAGSGREGSRAAKLSNELPQLHGVFWGGDITSGYRPPTSSAVGCILSFFQMTDEAVNIWTHFLPIW</sequence>
<accession>A0A6I8PCQ0</accession>
<dbReference type="Ensembl" id="ENSOANT00000049078.1">
    <property type="protein sequence ID" value="ENSOANP00000051635.1"/>
    <property type="gene ID" value="ENSOANG00000036654.1"/>
</dbReference>
<dbReference type="AlphaFoldDB" id="A0A6I8PCQ0"/>
<proteinExistence type="predicted"/>
<reference evidence="2" key="2">
    <citation type="submission" date="2025-08" db="UniProtKB">
        <authorList>
            <consortium name="Ensembl"/>
        </authorList>
    </citation>
    <scope>IDENTIFICATION</scope>
    <source>
        <strain evidence="2">Glennie</strain>
    </source>
</reference>
<evidence type="ECO:0000313" key="2">
    <source>
        <dbReference type="Ensembl" id="ENSOANP00000051635.1"/>
    </source>
</evidence>
<dbReference type="Proteomes" id="UP000002279">
    <property type="component" value="Chromosome X5"/>
</dbReference>
<protein>
    <submittedName>
        <fullName evidence="2">Uncharacterized protein</fullName>
    </submittedName>
</protein>
<dbReference type="InParanoid" id="A0A6I8PCQ0"/>
<evidence type="ECO:0000256" key="1">
    <source>
        <dbReference type="SAM" id="MobiDB-lite"/>
    </source>
</evidence>
<organism evidence="2 3">
    <name type="scientific">Ornithorhynchus anatinus</name>
    <name type="common">Duckbill platypus</name>
    <dbReference type="NCBI Taxonomy" id="9258"/>
    <lineage>
        <taxon>Eukaryota</taxon>
        <taxon>Metazoa</taxon>
        <taxon>Chordata</taxon>
        <taxon>Craniata</taxon>
        <taxon>Vertebrata</taxon>
        <taxon>Euteleostomi</taxon>
        <taxon>Mammalia</taxon>
        <taxon>Monotremata</taxon>
        <taxon>Ornithorhynchidae</taxon>
        <taxon>Ornithorhynchus</taxon>
    </lineage>
</organism>
<reference evidence="2 3" key="1">
    <citation type="journal article" date="2008" name="Nature">
        <title>Genome analysis of the platypus reveals unique signatures of evolution.</title>
        <authorList>
            <person name="Warren W.C."/>
            <person name="Hillier L.W."/>
            <person name="Marshall Graves J.A."/>
            <person name="Birney E."/>
            <person name="Ponting C.P."/>
            <person name="Grutzner F."/>
            <person name="Belov K."/>
            <person name="Miller W."/>
            <person name="Clarke L."/>
            <person name="Chinwalla A.T."/>
            <person name="Yang S.P."/>
            <person name="Heger A."/>
            <person name="Locke D.P."/>
            <person name="Miethke P."/>
            <person name="Waters P.D."/>
            <person name="Veyrunes F."/>
            <person name="Fulton L."/>
            <person name="Fulton B."/>
            <person name="Graves T."/>
            <person name="Wallis J."/>
            <person name="Puente X.S."/>
            <person name="Lopez-Otin C."/>
            <person name="Ordonez G.R."/>
            <person name="Eichler E.E."/>
            <person name="Chen L."/>
            <person name="Cheng Z."/>
            <person name="Deakin J.E."/>
            <person name="Alsop A."/>
            <person name="Thompson K."/>
            <person name="Kirby P."/>
            <person name="Papenfuss A.T."/>
            <person name="Wakefield M.J."/>
            <person name="Olender T."/>
            <person name="Lancet D."/>
            <person name="Huttley G.A."/>
            <person name="Smit A.F."/>
            <person name="Pask A."/>
            <person name="Temple-Smith P."/>
            <person name="Batzer M.A."/>
            <person name="Walker J.A."/>
            <person name="Konkel M.K."/>
            <person name="Harris R.S."/>
            <person name="Whittington C.M."/>
            <person name="Wong E.S."/>
            <person name="Gemmell N.J."/>
            <person name="Buschiazzo E."/>
            <person name="Vargas Jentzsch I.M."/>
            <person name="Merkel A."/>
            <person name="Schmitz J."/>
            <person name="Zemann A."/>
            <person name="Churakov G."/>
            <person name="Kriegs J.O."/>
            <person name="Brosius J."/>
            <person name="Murchison E.P."/>
            <person name="Sachidanandam R."/>
            <person name="Smith C."/>
            <person name="Hannon G.J."/>
            <person name="Tsend-Ayush E."/>
            <person name="McMillan D."/>
            <person name="Attenborough R."/>
            <person name="Rens W."/>
            <person name="Ferguson-Smith M."/>
            <person name="Lefevre C.M."/>
            <person name="Sharp J.A."/>
            <person name="Nicholas K.R."/>
            <person name="Ray D.A."/>
            <person name="Kube M."/>
            <person name="Reinhardt R."/>
            <person name="Pringle T.H."/>
            <person name="Taylor J."/>
            <person name="Jones R.C."/>
            <person name="Nixon B."/>
            <person name="Dacheux J.L."/>
            <person name="Niwa H."/>
            <person name="Sekita Y."/>
            <person name="Huang X."/>
            <person name="Stark A."/>
            <person name="Kheradpour P."/>
            <person name="Kellis M."/>
            <person name="Flicek P."/>
            <person name="Chen Y."/>
            <person name="Webber C."/>
            <person name="Hardison R."/>
            <person name="Nelson J."/>
            <person name="Hallsworth-Pepin K."/>
            <person name="Delehaunty K."/>
            <person name="Markovic C."/>
            <person name="Minx P."/>
            <person name="Feng Y."/>
            <person name="Kremitzki C."/>
            <person name="Mitreva M."/>
            <person name="Glasscock J."/>
            <person name="Wylie T."/>
            <person name="Wohldmann P."/>
            <person name="Thiru P."/>
            <person name="Nhan M.N."/>
            <person name="Pohl C.S."/>
            <person name="Smith S.M."/>
            <person name="Hou S."/>
            <person name="Nefedov M."/>
            <person name="de Jong P.J."/>
            <person name="Renfree M.B."/>
            <person name="Mardis E.R."/>
            <person name="Wilson R.K."/>
        </authorList>
    </citation>
    <scope>NUCLEOTIDE SEQUENCE [LARGE SCALE GENOMIC DNA]</scope>
    <source>
        <strain evidence="2 3">Glennie</strain>
    </source>
</reference>
<name>A0A6I8PCQ0_ORNAN</name>
<keyword evidence="3" id="KW-1185">Reference proteome</keyword>